<protein>
    <submittedName>
        <fullName evidence="1">Uncharacterized protein</fullName>
    </submittedName>
</protein>
<sequence length="16" mass="1798">MCKCQTGIILSQRCLT</sequence>
<accession>A0A0A9F2C0</accession>
<reference evidence="1" key="2">
    <citation type="journal article" date="2015" name="Data Brief">
        <title>Shoot transcriptome of the giant reed, Arundo donax.</title>
        <authorList>
            <person name="Barrero R.A."/>
            <person name="Guerrero F.D."/>
            <person name="Moolhuijzen P."/>
            <person name="Goolsby J.A."/>
            <person name="Tidwell J."/>
            <person name="Bellgard S.E."/>
            <person name="Bellgard M.I."/>
        </authorList>
    </citation>
    <scope>NUCLEOTIDE SEQUENCE</scope>
    <source>
        <tissue evidence="1">Shoot tissue taken approximately 20 cm above the soil surface</tissue>
    </source>
</reference>
<organism evidence="1">
    <name type="scientific">Arundo donax</name>
    <name type="common">Giant reed</name>
    <name type="synonym">Donax arundinaceus</name>
    <dbReference type="NCBI Taxonomy" id="35708"/>
    <lineage>
        <taxon>Eukaryota</taxon>
        <taxon>Viridiplantae</taxon>
        <taxon>Streptophyta</taxon>
        <taxon>Embryophyta</taxon>
        <taxon>Tracheophyta</taxon>
        <taxon>Spermatophyta</taxon>
        <taxon>Magnoliopsida</taxon>
        <taxon>Liliopsida</taxon>
        <taxon>Poales</taxon>
        <taxon>Poaceae</taxon>
        <taxon>PACMAD clade</taxon>
        <taxon>Arundinoideae</taxon>
        <taxon>Arundineae</taxon>
        <taxon>Arundo</taxon>
    </lineage>
</organism>
<proteinExistence type="predicted"/>
<dbReference type="EMBL" id="GBRH01190766">
    <property type="protein sequence ID" value="JAE07130.1"/>
    <property type="molecule type" value="Transcribed_RNA"/>
</dbReference>
<reference evidence="1" key="1">
    <citation type="submission" date="2014-09" db="EMBL/GenBank/DDBJ databases">
        <authorList>
            <person name="Magalhaes I.L.F."/>
            <person name="Oliveira U."/>
            <person name="Santos F.R."/>
            <person name="Vidigal T.H.D.A."/>
            <person name="Brescovit A.D."/>
            <person name="Santos A.J."/>
        </authorList>
    </citation>
    <scope>NUCLEOTIDE SEQUENCE</scope>
    <source>
        <tissue evidence="1">Shoot tissue taken approximately 20 cm above the soil surface</tissue>
    </source>
</reference>
<dbReference type="AlphaFoldDB" id="A0A0A9F2C0"/>
<name>A0A0A9F2C0_ARUDO</name>
<evidence type="ECO:0000313" key="1">
    <source>
        <dbReference type="EMBL" id="JAE07130.1"/>
    </source>
</evidence>